<evidence type="ECO:0000256" key="1">
    <source>
        <dbReference type="ARBA" id="ARBA00010552"/>
    </source>
</evidence>
<dbReference type="CDD" id="cd00448">
    <property type="entry name" value="YjgF_YER057c_UK114_family"/>
    <property type="match status" value="1"/>
</dbReference>
<dbReference type="FunCoup" id="A0A1S4F5G2">
    <property type="interactions" value="834"/>
</dbReference>
<dbReference type="AlphaFoldDB" id="A0A1S4F5G2"/>
<comment type="similarity">
    <text evidence="1">Belongs to the RutC family.</text>
</comment>
<dbReference type="Gene3D" id="3.30.1330.40">
    <property type="entry name" value="RutC-like"/>
    <property type="match status" value="1"/>
</dbReference>
<evidence type="ECO:0000313" key="3">
    <source>
        <dbReference type="Proteomes" id="UP000008820"/>
    </source>
</evidence>
<reference evidence="2" key="2">
    <citation type="submission" date="2021-02" db="UniProtKB">
        <authorList>
            <consortium name="EnsemblMetazoa"/>
        </authorList>
    </citation>
    <scope>IDENTIFICATION</scope>
    <source>
        <strain evidence="2">LVP_AGWG</strain>
    </source>
</reference>
<organism evidence="2 3">
    <name type="scientific">Aedes aegypti</name>
    <name type="common">Yellowfever mosquito</name>
    <name type="synonym">Culex aegypti</name>
    <dbReference type="NCBI Taxonomy" id="7159"/>
    <lineage>
        <taxon>Eukaryota</taxon>
        <taxon>Metazoa</taxon>
        <taxon>Ecdysozoa</taxon>
        <taxon>Arthropoda</taxon>
        <taxon>Hexapoda</taxon>
        <taxon>Insecta</taxon>
        <taxon>Pterygota</taxon>
        <taxon>Neoptera</taxon>
        <taxon>Endopterygota</taxon>
        <taxon>Diptera</taxon>
        <taxon>Nematocera</taxon>
        <taxon>Culicoidea</taxon>
        <taxon>Culicidae</taxon>
        <taxon>Culicinae</taxon>
        <taxon>Aedini</taxon>
        <taxon>Aedes</taxon>
        <taxon>Stegomyia</taxon>
    </lineage>
</organism>
<dbReference type="InterPro" id="IPR006056">
    <property type="entry name" value="RidA"/>
</dbReference>
<dbReference type="GO" id="GO:0019239">
    <property type="term" value="F:deaminase activity"/>
    <property type="evidence" value="ECO:0007669"/>
    <property type="project" value="TreeGrafter"/>
</dbReference>
<dbReference type="EnsemblMetazoa" id="AAEL003722-RB">
    <property type="protein sequence ID" value="AAEL003722-PB"/>
    <property type="gene ID" value="AAEL003722"/>
</dbReference>
<dbReference type="SUPFAM" id="SSF55298">
    <property type="entry name" value="YjgF-like"/>
    <property type="match status" value="1"/>
</dbReference>
<name>A0A1S4F5G2_AEDAE</name>
<evidence type="ECO:0000313" key="2">
    <source>
        <dbReference type="EnsemblMetazoa" id="AAEL003722-PC"/>
    </source>
</evidence>
<keyword evidence="3" id="KW-1185">Reference proteome</keyword>
<dbReference type="Pfam" id="PF01042">
    <property type="entry name" value="Ribonuc_L-PSP"/>
    <property type="match status" value="1"/>
</dbReference>
<dbReference type="VEuPathDB" id="VectorBase:AAEL003722"/>
<dbReference type="GO" id="GO:0005829">
    <property type="term" value="C:cytosol"/>
    <property type="evidence" value="ECO:0007669"/>
    <property type="project" value="TreeGrafter"/>
</dbReference>
<dbReference type="InterPro" id="IPR006175">
    <property type="entry name" value="YjgF/YER057c/UK114"/>
</dbReference>
<protein>
    <submittedName>
        <fullName evidence="2">Uncharacterized protein</fullName>
    </submittedName>
</protein>
<proteinExistence type="inferred from homology"/>
<reference evidence="2 3" key="1">
    <citation type="submission" date="2017-06" db="EMBL/GenBank/DDBJ databases">
        <title>Aedes aegypti genome working group (AGWG) sequencing and assembly.</title>
        <authorList>
            <consortium name="Aedes aegypti Genome Working Group (AGWG)"/>
            <person name="Matthews B.J."/>
        </authorList>
    </citation>
    <scope>NUCLEOTIDE SEQUENCE [LARGE SCALE GENOMIC DNA]</scope>
    <source>
        <strain evidence="2 3">LVP_AGWG</strain>
    </source>
</reference>
<gene>
    <name evidence="2" type="primary">5578865</name>
</gene>
<accession>A0A1S4F5G2</accession>
<sequence length="143" mass="15118">MASTARKVISTDKCPKSSAPYSQAIVAGNTVYCSGIMGVELDSLEFAVGGAGPQAAKALQNLRVLLEESGSSLSKVVKTTVLLADMNDYNVVNDEYRKVFADSFPARSCYAVNKLPRGAAVEIEAIALIGDVIHTTTKLSSKM</sequence>
<dbReference type="OrthoDB" id="309640at2759"/>
<dbReference type="FunFam" id="3.30.1330.40:FF:000001">
    <property type="entry name" value="L-PSP family endoribonuclease"/>
    <property type="match status" value="1"/>
</dbReference>
<dbReference type="GO" id="GO:0005739">
    <property type="term" value="C:mitochondrion"/>
    <property type="evidence" value="ECO:0007669"/>
    <property type="project" value="TreeGrafter"/>
</dbReference>
<dbReference type="PANTHER" id="PTHR11803">
    <property type="entry name" value="2-IMINOBUTANOATE/2-IMINOPROPANOATE DEAMINASE RIDA"/>
    <property type="match status" value="1"/>
</dbReference>
<dbReference type="EnsemblMetazoa" id="AAEL003722-RC">
    <property type="protein sequence ID" value="AAEL003722-PC"/>
    <property type="gene ID" value="AAEL003722"/>
</dbReference>
<dbReference type="NCBIfam" id="TIGR00004">
    <property type="entry name" value="Rid family detoxifying hydrolase"/>
    <property type="match status" value="1"/>
</dbReference>
<dbReference type="Proteomes" id="UP000008820">
    <property type="component" value="Chromosome 2"/>
</dbReference>
<dbReference type="InterPro" id="IPR035959">
    <property type="entry name" value="RutC-like_sf"/>
</dbReference>
<dbReference type="InParanoid" id="A0A1S4F5G2"/>
<dbReference type="PANTHER" id="PTHR11803:SF39">
    <property type="entry name" value="2-IMINOBUTANOATE_2-IMINOPROPANOATE DEAMINASE"/>
    <property type="match status" value="1"/>
</dbReference>